<dbReference type="InterPro" id="IPR041203">
    <property type="entry name" value="Bact_A2M_MG5"/>
</dbReference>
<dbReference type="SMART" id="SM01360">
    <property type="entry name" value="A2M"/>
    <property type="match status" value="1"/>
</dbReference>
<dbReference type="InterPro" id="IPR011625">
    <property type="entry name" value="A2M_N_BRD"/>
</dbReference>
<dbReference type="SMART" id="SM01359">
    <property type="entry name" value="A2M_N_2"/>
    <property type="match status" value="1"/>
</dbReference>
<dbReference type="PANTHER" id="PTHR40094:SF1">
    <property type="entry name" value="UBIQUITIN DOMAIN-CONTAINING PROTEIN"/>
    <property type="match status" value="1"/>
</dbReference>
<dbReference type="PANTHER" id="PTHR40094">
    <property type="entry name" value="ALPHA-2-MACROGLOBULIN HOMOLOG"/>
    <property type="match status" value="1"/>
</dbReference>
<dbReference type="InterPro" id="IPR001599">
    <property type="entry name" value="Macroglobln_a2"/>
</dbReference>
<dbReference type="InterPro" id="IPR021868">
    <property type="entry name" value="Alpha_2_Macroglob_MG3"/>
</dbReference>
<evidence type="ECO:0000259" key="3">
    <source>
        <dbReference type="SMART" id="SM01359"/>
    </source>
</evidence>
<dbReference type="Proteomes" id="UP000001951">
    <property type="component" value="Chromosome"/>
</dbReference>
<dbReference type="RefSeq" id="WP_011477330.1">
    <property type="nucleotide sequence ID" value="NC_007940.1"/>
</dbReference>
<dbReference type="Gene3D" id="1.50.10.20">
    <property type="match status" value="1"/>
</dbReference>
<accession>Q1RIS2</accession>
<comment type="similarity">
    <text evidence="1">Belongs to the protease inhibitor I39 (alpha-2-macroglobulin) family. Bacterial alpha-2-macroglobulin subfamily.</text>
</comment>
<dbReference type="Pfam" id="PF07703">
    <property type="entry name" value="A2M_BRD"/>
    <property type="match status" value="1"/>
</dbReference>
<name>Q1RIS2_RICBR</name>
<dbReference type="InterPro" id="IPR008930">
    <property type="entry name" value="Terpenoid_cyclase/PrenylTrfase"/>
</dbReference>
<dbReference type="KEGG" id="rbe:RBE_0661"/>
<evidence type="ECO:0000256" key="2">
    <source>
        <dbReference type="ARBA" id="ARBA00022729"/>
    </source>
</evidence>
<dbReference type="Pfam" id="PF17972">
    <property type="entry name" value="bMG5"/>
    <property type="match status" value="1"/>
</dbReference>
<gene>
    <name evidence="5" type="ordered locus">RBE_0661</name>
</gene>
<dbReference type="Pfam" id="PF01835">
    <property type="entry name" value="MG2"/>
    <property type="match status" value="1"/>
</dbReference>
<proteinExistence type="inferred from homology"/>
<dbReference type="Pfam" id="PF17962">
    <property type="entry name" value="bMG6"/>
    <property type="match status" value="1"/>
</dbReference>
<dbReference type="InterPro" id="IPR041462">
    <property type="entry name" value="Bact_A2M_MG6"/>
</dbReference>
<reference evidence="5 6" key="1">
    <citation type="journal article" date="2006" name="PLoS Genet.">
        <title>Genome sequence of Rickettsia bellii illuminates the role of amoebae in gene exchanges between intracellular pathogens.</title>
        <authorList>
            <person name="Ogata H."/>
            <person name="La Scola B."/>
            <person name="Audic S."/>
            <person name="Renesto P."/>
            <person name="Blanc G."/>
            <person name="Robert C."/>
            <person name="Fournier P.-E."/>
            <person name="Claverie J.-M."/>
            <person name="Raoult D."/>
        </authorList>
    </citation>
    <scope>NUCLEOTIDE SEQUENCE [LARGE SCALE GENOMIC DNA]</scope>
    <source>
        <strain evidence="5 6">RML369-C</strain>
    </source>
</reference>
<evidence type="ECO:0000256" key="1">
    <source>
        <dbReference type="ARBA" id="ARBA00010556"/>
    </source>
</evidence>
<protein>
    <submittedName>
        <fullName evidence="5">Large extracellular alpha-helical protein</fullName>
    </submittedName>
</protein>
<dbReference type="OrthoDB" id="9767116at2"/>
<dbReference type="Pfam" id="PF11974">
    <property type="entry name" value="bMG3"/>
    <property type="match status" value="1"/>
</dbReference>
<organism evidence="5 6">
    <name type="scientific">Rickettsia bellii (strain RML369-C)</name>
    <dbReference type="NCBI Taxonomy" id="336407"/>
    <lineage>
        <taxon>Bacteria</taxon>
        <taxon>Pseudomonadati</taxon>
        <taxon>Pseudomonadota</taxon>
        <taxon>Alphaproteobacteria</taxon>
        <taxon>Rickettsiales</taxon>
        <taxon>Rickettsiaceae</taxon>
        <taxon>Rickettsieae</taxon>
        <taxon>Rickettsia</taxon>
        <taxon>belli group</taxon>
    </lineage>
</organism>
<feature type="domain" description="Alpha-2-macroglobulin bait region" evidence="3">
    <location>
        <begin position="1015"/>
        <end position="1154"/>
    </location>
</feature>
<feature type="domain" description="Alpha-2-macroglobulin" evidence="4">
    <location>
        <begin position="1220"/>
        <end position="1309"/>
    </location>
</feature>
<dbReference type="Pfam" id="PF17973">
    <property type="entry name" value="bMG10"/>
    <property type="match status" value="1"/>
</dbReference>
<dbReference type="eggNOG" id="COG2373">
    <property type="taxonomic scope" value="Bacteria"/>
</dbReference>
<dbReference type="CDD" id="cd02891">
    <property type="entry name" value="A2M_like"/>
    <property type="match status" value="1"/>
</dbReference>
<evidence type="ECO:0000313" key="5">
    <source>
        <dbReference type="EMBL" id="ABE04742.1"/>
    </source>
</evidence>
<dbReference type="InterPro" id="IPR002890">
    <property type="entry name" value="MG2"/>
</dbReference>
<dbReference type="EMBL" id="CP000087">
    <property type="protein sequence ID" value="ABE04742.1"/>
    <property type="molecule type" value="Genomic_DNA"/>
</dbReference>
<dbReference type="Pfam" id="PF00207">
    <property type="entry name" value="A2M"/>
    <property type="match status" value="1"/>
</dbReference>
<evidence type="ECO:0000259" key="4">
    <source>
        <dbReference type="SMART" id="SM01360"/>
    </source>
</evidence>
<keyword evidence="2" id="KW-0732">Signal</keyword>
<dbReference type="HOGENOM" id="CLU_000965_2_0_5"/>
<sequence length="1894" mass="213870">MKNIFCKFTFTILLYLINFQVIAASFNEKIPLYFKLDNENLLAGQNSLNISLCDTRIKDWCAKPQRNTGVEGQKINEFLTITPEIKGEWRFNSWYNISFIPESNFLANQTYKVIVNTKDFFPSFIDFKSNIINFTTLPLLPTIKGMNYLQDNIDISKRFVQARIIFNYPIDSKTLEERIELTKISTKEKLPFSITFNQNKTEATVIANIEALTDKEDIVSIELKDGVKPLYGGVDFAHKNVDLQNNKPSNSIKYSYKEQVLIPSLSSYSKVTNVIATIVKDEKLKPQQVIVINTNTPILGEELKKHLELFLLPKDKPAFLGVTNKKDYRWQSPKEITDDILKSSEKVNFELLPSVPEVSTMHSFKVNTISARSLLVKVNSGIKASGGLMLGSDYAQIVQIPENLREVKLMSDGSILSLSGEKVLPVYSLGIDKLYLEIDKINQQEINHLISQTNRYNSFGNPTFINEYSFNEYNISEVFQEEVIINSENLNLPYYTDLDFSKYFNLEAKDSYSKGLFLTKVFAKDNQGNIISQDKRLILVTDLGLIVKTDKDGTHNIFVSYISNGKPASGVKVDIIGLNGEVIESQETDSNGHAVLSNVKDSSKEKTPVAYILTTSDDFSFMPYGRVDRQVNYSRFDVSGVVSSDQGLKAYLFSDRGIYRPGEHGHIGIILKQNDWQGKFDGLPLAVEVTNPRGQIIDKGKITLNPDGFTEYLFNTYDESLSGTYNVSLYLVSDKGDNSYLNSISLRVEDFQPDRMKININFNNLKDELWTNPKNLKANVNLINLYGTPAENRKVSGYIDIRPTQFFVPAFKDYKFYSSKENKEFFSERLGDITTDSKGDASFALNLEKYYNATFNLTLSVDGFEPDSGRSVNANKSIIVSPLDYIIGFKSDSDLKYLKRGTTPKIEFIAISNKADKVAVPDLSLTLKKINHVNNLVADGGGNYSYKSVPIETNISSDKIDITVEDGFVYNIPTKEAGDYVIYLTDKDGTIFAQSEFSVIGEGNVTANLTEKANLTVKLDQDSYEAGDTILLNIITPYTGYGLITIETDKMHNFTWFKTDENNTIQEIKIPNEFEGKGYVNVQFVRDLDAKEIFMSPFSYAVVPFTSDVHKHNQEIELALPTKIKSGEKLTINYSTTNPGKIVIFAIDEGILSFAGYQTPDPLNYFIGNRALEVTTSQIMDLILPESSFLMKAMAAPAGDYAMDISRNLNPFKRKDQPPVVFWSGILDAAPDKREITFNIPSYFNGTLRVMAVSASLEAAGAFKSDVLVQSDIIITPNLPLFVAPDDEFTVPVTIFNNLKDSGNAQVFVNIETSNGLKILEYPNEIQIDENKEATINVKLKATDKLGSADFKVTASINHLKPDIISLAVVHSSEITATTSVRPPMPNVTTVDTGFAAGNNITLKIARDLYPEFAKLQISASKSPLAIISGFRDFLNNYPYGCTEQLISQNFANVLLYDQQNLVTILQTDRKKMDESLSKAFQMLSERQNYDGGFKYWNNVSDSSDPFISVYAMHFLTEAASKYLAVPSDTFNQGIYYLENMANRSISSLNEAREKAYAVYILTRNNVITTSYIANILKYLEEYQQDKWHNDLTAVYLAASYKMLQMNEEADKLLDKFTLDKSTILKTDYLYYSPLIKYSEYLYLISLHFPERLKSFDQKVVEDIANFAKDNYSTLSASYAIMASITYANKINNADENTIKVNYSNQEVVLENNKIMQANFLINEAKEVNLTSTNNGFFYQLLTSGYDKILKENKEIVKGIEITKKYLDENNKEINKVKLGDNVTVKITMRSNSTNALNNMVILDLLPAGFELLPDNNINILELDKQAMIWRPIYTNRRNDRIMIFGTIPNHEMTYQYKIKAVNKGIFTLPAIYSESMYDPNTYYRGVIGSIIIE</sequence>
<dbReference type="InterPro" id="IPR041246">
    <property type="entry name" value="Bact_MG10"/>
</dbReference>
<evidence type="ECO:0000313" key="6">
    <source>
        <dbReference type="Proteomes" id="UP000001951"/>
    </source>
</evidence>
<dbReference type="InterPro" id="IPR051802">
    <property type="entry name" value="YfhM-like"/>
</dbReference>
<dbReference type="GO" id="GO:0004866">
    <property type="term" value="F:endopeptidase inhibitor activity"/>
    <property type="evidence" value="ECO:0007669"/>
    <property type="project" value="InterPro"/>
</dbReference>
<dbReference type="Gene3D" id="2.60.40.1930">
    <property type="match status" value="1"/>
</dbReference>
<dbReference type="SUPFAM" id="SSF48239">
    <property type="entry name" value="Terpenoid cyclases/Protein prenyltransferases"/>
    <property type="match status" value="1"/>
</dbReference>